<organism evidence="6 7">
    <name type="scientific">Catellatospora methionotrophica</name>
    <dbReference type="NCBI Taxonomy" id="121620"/>
    <lineage>
        <taxon>Bacteria</taxon>
        <taxon>Bacillati</taxon>
        <taxon>Actinomycetota</taxon>
        <taxon>Actinomycetes</taxon>
        <taxon>Micromonosporales</taxon>
        <taxon>Micromonosporaceae</taxon>
        <taxon>Catellatospora</taxon>
    </lineage>
</organism>
<evidence type="ECO:0008006" key="8">
    <source>
        <dbReference type="Google" id="ProtNLM"/>
    </source>
</evidence>
<keyword evidence="4" id="KW-1015">Disulfide bond</keyword>
<dbReference type="PANTHER" id="PTHR33630:SF9">
    <property type="entry name" value="CUTINASE 4"/>
    <property type="match status" value="1"/>
</dbReference>
<comment type="caution">
    <text evidence="6">The sequence shown here is derived from an EMBL/GenBank/DDBJ whole genome shotgun (WGS) entry which is preliminary data.</text>
</comment>
<sequence>MERMVTRLFGRRSRRTAAAVGLAAATLAAGALTATPAHAVSSTLTCPGVIVIGVRGTNEAAGSGGGSYNYASGGFGGRLNLTSSAVVETSYTARRIAVKYPATAIAPIYPISQHTGTVNIKNLVTSLGTQCGSGTRFVLVGYSQGAHAIGDALASDSGDRIAAAYRSRIAAVVFFGDPTYRKGEPFNVGGATGTGTWPRAAGVLSEFNARLRSYCYASDKWCQNASDPNDVHGTRYQTSAVQTAAKSFILSKL</sequence>
<accession>A0A8J3LGK6</accession>
<dbReference type="InterPro" id="IPR000675">
    <property type="entry name" value="Cutinase/axe"/>
</dbReference>
<evidence type="ECO:0000256" key="1">
    <source>
        <dbReference type="ARBA" id="ARBA00007534"/>
    </source>
</evidence>
<dbReference type="PANTHER" id="PTHR33630">
    <property type="entry name" value="CUTINASE RV1984C-RELATED-RELATED"/>
    <property type="match status" value="1"/>
</dbReference>
<dbReference type="GO" id="GO:0052689">
    <property type="term" value="F:carboxylic ester hydrolase activity"/>
    <property type="evidence" value="ECO:0007669"/>
    <property type="project" value="UniProtKB-KW"/>
</dbReference>
<feature type="signal peptide" evidence="5">
    <location>
        <begin position="1"/>
        <end position="39"/>
    </location>
</feature>
<dbReference type="AlphaFoldDB" id="A0A8J3LGK6"/>
<dbReference type="Pfam" id="PF01083">
    <property type="entry name" value="Cutinase"/>
    <property type="match status" value="1"/>
</dbReference>
<dbReference type="EMBL" id="BONJ01000019">
    <property type="protein sequence ID" value="GIG15159.1"/>
    <property type="molecule type" value="Genomic_DNA"/>
</dbReference>
<comment type="similarity">
    <text evidence="1">Belongs to the cutinase family.</text>
</comment>
<protein>
    <recommendedName>
        <fullName evidence="8">Cutinase</fullName>
    </recommendedName>
</protein>
<evidence type="ECO:0000313" key="7">
    <source>
        <dbReference type="Proteomes" id="UP000660339"/>
    </source>
</evidence>
<dbReference type="Proteomes" id="UP000660339">
    <property type="component" value="Unassembled WGS sequence"/>
</dbReference>
<evidence type="ECO:0000256" key="5">
    <source>
        <dbReference type="SAM" id="SignalP"/>
    </source>
</evidence>
<evidence type="ECO:0000256" key="4">
    <source>
        <dbReference type="ARBA" id="ARBA00023157"/>
    </source>
</evidence>
<name>A0A8J3LGK6_9ACTN</name>
<feature type="chain" id="PRO_5035185611" description="Cutinase" evidence="5">
    <location>
        <begin position="40"/>
        <end position="253"/>
    </location>
</feature>
<evidence type="ECO:0000313" key="6">
    <source>
        <dbReference type="EMBL" id="GIG15159.1"/>
    </source>
</evidence>
<proteinExistence type="inferred from homology"/>
<gene>
    <name evidence="6" type="ORF">Cme02nite_34910</name>
</gene>
<keyword evidence="5" id="KW-0732">Signal</keyword>
<keyword evidence="7" id="KW-1185">Reference proteome</keyword>
<dbReference type="RefSeq" id="WP_166379502.1">
    <property type="nucleotide sequence ID" value="NZ_BAAATT010000005.1"/>
</dbReference>
<dbReference type="SUPFAM" id="SSF53474">
    <property type="entry name" value="alpha/beta-Hydrolases"/>
    <property type="match status" value="1"/>
</dbReference>
<keyword evidence="2" id="KW-0719">Serine esterase</keyword>
<keyword evidence="3" id="KW-0378">Hydrolase</keyword>
<reference evidence="6" key="1">
    <citation type="submission" date="2021-01" db="EMBL/GenBank/DDBJ databases">
        <title>Whole genome shotgun sequence of Catellatospora methionotrophica NBRC 14553.</title>
        <authorList>
            <person name="Komaki H."/>
            <person name="Tamura T."/>
        </authorList>
    </citation>
    <scope>NUCLEOTIDE SEQUENCE</scope>
    <source>
        <strain evidence="6">NBRC 14553</strain>
    </source>
</reference>
<dbReference type="Gene3D" id="3.40.50.1820">
    <property type="entry name" value="alpha/beta hydrolase"/>
    <property type="match status" value="1"/>
</dbReference>
<dbReference type="InterPro" id="IPR029058">
    <property type="entry name" value="AB_hydrolase_fold"/>
</dbReference>
<evidence type="ECO:0000256" key="2">
    <source>
        <dbReference type="ARBA" id="ARBA00022487"/>
    </source>
</evidence>
<dbReference type="SMART" id="SM01110">
    <property type="entry name" value="Cutinase"/>
    <property type="match status" value="1"/>
</dbReference>
<evidence type="ECO:0000256" key="3">
    <source>
        <dbReference type="ARBA" id="ARBA00022801"/>
    </source>
</evidence>